<evidence type="ECO:0000256" key="4">
    <source>
        <dbReference type="ARBA" id="ARBA00022737"/>
    </source>
</evidence>
<feature type="region of interest" description="Disordered" evidence="7">
    <location>
        <begin position="507"/>
        <end position="609"/>
    </location>
</feature>
<feature type="compositionally biased region" description="Basic and acidic residues" evidence="7">
    <location>
        <begin position="308"/>
        <end position="319"/>
    </location>
</feature>
<keyword evidence="5 6" id="KW-0539">Nucleus</keyword>
<keyword evidence="2 6" id="KW-0853">WD repeat</keyword>
<comment type="subcellular location">
    <subcellularLocation>
        <location evidence="1 6">Nucleus</location>
    </subcellularLocation>
</comment>
<name>J4GB61_9APHY</name>
<dbReference type="EMBL" id="HE797144">
    <property type="protein sequence ID" value="CCM04168.1"/>
    <property type="molecule type" value="Genomic_DNA"/>
</dbReference>
<dbReference type="InterPro" id="IPR015943">
    <property type="entry name" value="WD40/YVTN_repeat-like_dom_sf"/>
</dbReference>
<evidence type="ECO:0000256" key="3">
    <source>
        <dbReference type="ARBA" id="ARBA00022694"/>
    </source>
</evidence>
<evidence type="ECO:0000256" key="5">
    <source>
        <dbReference type="ARBA" id="ARBA00023242"/>
    </source>
</evidence>
<dbReference type="InterPro" id="IPR036322">
    <property type="entry name" value="WD40_repeat_dom_sf"/>
</dbReference>
<dbReference type="GO" id="GO:0106004">
    <property type="term" value="P:tRNA (guanine-N7)-methylation"/>
    <property type="evidence" value="ECO:0007669"/>
    <property type="project" value="UniProtKB-UniRule"/>
</dbReference>
<dbReference type="InterPro" id="IPR001680">
    <property type="entry name" value="WD40_rpt"/>
</dbReference>
<feature type="compositionally biased region" description="Polar residues" evidence="7">
    <location>
        <begin position="322"/>
        <end position="337"/>
    </location>
</feature>
<dbReference type="GeneID" id="24099079"/>
<dbReference type="HOGENOM" id="CLU_023695_0_0_1"/>
<sequence>MSFFPYSRLLLGPSQSVVVSGPHIEVIDSQNGELIYSTVNLGEAEKASLLKSGPIRCAAVDEAYTHVATAGEDKKLKVWQTDGLKLLSERELPKKPTSINFTQDGQTILVSDKFGDIFSYPLHPNISPSSTTESHTDGSKRGALTSHENPSDGELVLGHVSLLTCFLLSSDEKYIITADRDEHIRISWYPQGYVIESYCLGHARYVSAIHIPSFAQSILVSGGGDPMLKLWNWMTGGLLSEIPIMEAVESFIKVRAPSRRRGQGDDDELDGTDGAGNNTKRHKKRGKKGKGQKEETKAMEGTPDTDGGDDRMEGGEGKVIRQGSSPPIEQAAAETNATDGPDRLVLVIHKLESLDLGDRRRYLIFSAVGATALFYCKFPESDETSPPSVHALDFGSPVTDFTFGAHNTIWVSLDSSQALEEHISERGDAFPKAHLVELVTWVSDMPVIVSESDAPPLLSSLRTTCVIPASPADLKVLDIYSALSSMPKNIDPEHDPLKRDVLAEADADIEGPPGPSAGNDTKGKGKGKGKGAQKKELSQREVARLKKKRAVAERLQEHEKSAGQTQSPADVAASPGVGEQERGHKRARSDTDIVPQSAGSEVQDAMDES</sequence>
<dbReference type="GO" id="GO:0005829">
    <property type="term" value="C:cytosol"/>
    <property type="evidence" value="ECO:0007669"/>
    <property type="project" value="TreeGrafter"/>
</dbReference>
<reference evidence="8 9" key="1">
    <citation type="journal article" date="2012" name="Appl. Environ. Microbiol.">
        <title>Short-read sequencing for genomic analysis of the brown rot fungus Fibroporia radiculosa.</title>
        <authorList>
            <person name="Tang J.D."/>
            <person name="Perkins A.D."/>
            <person name="Sonstegard T.S."/>
            <person name="Schroeder S.G."/>
            <person name="Burgess S.C."/>
            <person name="Diehl S.V."/>
        </authorList>
    </citation>
    <scope>NUCLEOTIDE SEQUENCE [LARGE SCALE GENOMIC DNA]</scope>
    <source>
        <strain evidence="8 9">TFFH 294</strain>
    </source>
</reference>
<keyword evidence="4 6" id="KW-0677">Repeat</keyword>
<gene>
    <name evidence="8" type="ORF">FIBRA_06330</name>
</gene>
<comment type="similarity">
    <text evidence="6">Belongs to the WD repeat TRM82 family.</text>
</comment>
<evidence type="ECO:0000256" key="6">
    <source>
        <dbReference type="HAMAP-Rule" id="MF_03056"/>
    </source>
</evidence>
<comment type="function">
    <text evidence="6">Required for the formation of N(7)-methylguanine at position 46 (m7G46) in tRNA. In the complex, it is required to stabilize and induce conformational changes of the catalytic subunit.</text>
</comment>
<feature type="region of interest" description="Disordered" evidence="7">
    <location>
        <begin position="257"/>
        <end position="337"/>
    </location>
</feature>
<evidence type="ECO:0000256" key="2">
    <source>
        <dbReference type="ARBA" id="ARBA00022574"/>
    </source>
</evidence>
<organism evidence="8 9">
    <name type="scientific">Fibroporia radiculosa</name>
    <dbReference type="NCBI Taxonomy" id="599839"/>
    <lineage>
        <taxon>Eukaryota</taxon>
        <taxon>Fungi</taxon>
        <taxon>Dikarya</taxon>
        <taxon>Basidiomycota</taxon>
        <taxon>Agaricomycotina</taxon>
        <taxon>Agaricomycetes</taxon>
        <taxon>Polyporales</taxon>
        <taxon>Fibroporiaceae</taxon>
        <taxon>Fibroporia</taxon>
    </lineage>
</organism>
<dbReference type="GO" id="GO:0043527">
    <property type="term" value="C:tRNA methyltransferase complex"/>
    <property type="evidence" value="ECO:0007669"/>
    <property type="project" value="TreeGrafter"/>
</dbReference>
<dbReference type="Proteomes" id="UP000006352">
    <property type="component" value="Unassembled WGS sequence"/>
</dbReference>
<dbReference type="OrthoDB" id="339900at2759"/>
<dbReference type="InParanoid" id="J4GB61"/>
<dbReference type="Gene3D" id="2.130.10.10">
    <property type="entry name" value="YVTN repeat-like/Quinoprotein amine dehydrogenase"/>
    <property type="match status" value="2"/>
</dbReference>
<accession>J4GB61</accession>
<feature type="compositionally biased region" description="Basic and acidic residues" evidence="7">
    <location>
        <begin position="533"/>
        <end position="561"/>
    </location>
</feature>
<evidence type="ECO:0000256" key="1">
    <source>
        <dbReference type="ARBA" id="ARBA00004123"/>
    </source>
</evidence>
<dbReference type="PANTHER" id="PTHR16288:SF0">
    <property type="entry name" value="TRNA (GUANINE-N(7)-)-METHYLTRANSFERASE NON-CATALYTIC SUBUNIT WDR4"/>
    <property type="match status" value="1"/>
</dbReference>
<evidence type="ECO:0000256" key="7">
    <source>
        <dbReference type="SAM" id="MobiDB-lite"/>
    </source>
</evidence>
<evidence type="ECO:0000313" key="9">
    <source>
        <dbReference type="Proteomes" id="UP000006352"/>
    </source>
</evidence>
<dbReference type="Pfam" id="PF00400">
    <property type="entry name" value="WD40"/>
    <property type="match status" value="1"/>
</dbReference>
<dbReference type="SUPFAM" id="SSF50978">
    <property type="entry name" value="WD40 repeat-like"/>
    <property type="match status" value="1"/>
</dbReference>
<keyword evidence="9" id="KW-1185">Reference proteome</keyword>
<dbReference type="InterPro" id="IPR028884">
    <property type="entry name" value="Trm82"/>
</dbReference>
<dbReference type="PANTHER" id="PTHR16288">
    <property type="entry name" value="WD40 REPEAT PROTEIN 4"/>
    <property type="match status" value="1"/>
</dbReference>
<evidence type="ECO:0000313" key="8">
    <source>
        <dbReference type="EMBL" id="CCM04168.1"/>
    </source>
</evidence>
<feature type="compositionally biased region" description="Basic residues" evidence="7">
    <location>
        <begin position="279"/>
        <end position="290"/>
    </location>
</feature>
<dbReference type="GO" id="GO:0005634">
    <property type="term" value="C:nucleus"/>
    <property type="evidence" value="ECO:0007669"/>
    <property type="project" value="UniProtKB-SubCell"/>
</dbReference>
<dbReference type="STRING" id="599839.J4GB61"/>
<dbReference type="SMART" id="SM00320">
    <property type="entry name" value="WD40"/>
    <property type="match status" value="3"/>
</dbReference>
<dbReference type="HAMAP" id="MF_03056">
    <property type="entry name" value="TRM82"/>
    <property type="match status" value="1"/>
</dbReference>
<protein>
    <submittedName>
        <fullName evidence="8">Uncharacterized protein</fullName>
    </submittedName>
</protein>
<dbReference type="AlphaFoldDB" id="J4GB61"/>
<feature type="region of interest" description="Disordered" evidence="7">
    <location>
        <begin position="125"/>
        <end position="148"/>
    </location>
</feature>
<dbReference type="RefSeq" id="XP_012183451.1">
    <property type="nucleotide sequence ID" value="XM_012328061.1"/>
</dbReference>
<proteinExistence type="inferred from homology"/>
<keyword evidence="3 6" id="KW-0819">tRNA processing</keyword>
<dbReference type="UniPathway" id="UPA00989"/>
<comment type="pathway">
    <text evidence="6">tRNA modification; N(7)-methylguanine-tRNA biosynthesis.</text>
</comment>